<comment type="caution">
    <text evidence="9">Lacks conserved residue(s) required for the propagation of feature annotation.</text>
</comment>
<evidence type="ECO:0000256" key="6">
    <source>
        <dbReference type="ARBA" id="ARBA00023211"/>
    </source>
</evidence>
<dbReference type="GO" id="GO:0051484">
    <property type="term" value="P:isopentenyl diphosphate biosynthetic process, methylerythritol 4-phosphate pathway involved in terpenoid biosynthetic process"/>
    <property type="evidence" value="ECO:0007669"/>
    <property type="project" value="UniProtKB-ARBA"/>
</dbReference>
<dbReference type="InterPro" id="IPR036169">
    <property type="entry name" value="DXPR_C_sf"/>
</dbReference>
<evidence type="ECO:0000256" key="3">
    <source>
        <dbReference type="ARBA" id="ARBA00022723"/>
    </source>
</evidence>
<dbReference type="InterPro" id="IPR003821">
    <property type="entry name" value="DXP_reductoisomerase"/>
</dbReference>
<feature type="binding site" evidence="9">
    <location>
        <position position="187"/>
    </location>
    <ligand>
        <name>1-deoxy-D-xylulose 5-phosphate</name>
        <dbReference type="ChEBI" id="CHEBI:57792"/>
    </ligand>
</feature>
<evidence type="ECO:0000256" key="7">
    <source>
        <dbReference type="ARBA" id="ARBA00023229"/>
    </source>
</evidence>
<feature type="binding site" evidence="9">
    <location>
        <position position="200"/>
    </location>
    <ligand>
        <name>1-deoxy-D-xylulose 5-phosphate</name>
        <dbReference type="ChEBI" id="CHEBI:57792"/>
    </ligand>
</feature>
<evidence type="ECO:0000259" key="10">
    <source>
        <dbReference type="Pfam" id="PF02670"/>
    </source>
</evidence>
<dbReference type="Gene3D" id="1.10.1740.10">
    <property type="match status" value="1"/>
</dbReference>
<dbReference type="Proteomes" id="UP000058636">
    <property type="component" value="Unassembled WGS sequence"/>
</dbReference>
<dbReference type="SUPFAM" id="SSF55347">
    <property type="entry name" value="Glyceraldehyde-3-phosphate dehydrogenase-like, C-terminal domain"/>
    <property type="match status" value="1"/>
</dbReference>
<dbReference type="OMA" id="AHPNWVM"/>
<dbReference type="GO" id="GO:0070402">
    <property type="term" value="F:NADPH binding"/>
    <property type="evidence" value="ECO:0007669"/>
    <property type="project" value="InterPro"/>
</dbReference>
<feature type="binding site" evidence="9">
    <location>
        <position position="39"/>
    </location>
    <ligand>
        <name>NADPH</name>
        <dbReference type="ChEBI" id="CHEBI:57783"/>
    </ligand>
</feature>
<organism evidence="13 14">
    <name type="scientific">Thermotoga petrophila</name>
    <dbReference type="NCBI Taxonomy" id="93929"/>
    <lineage>
        <taxon>Bacteria</taxon>
        <taxon>Thermotogati</taxon>
        <taxon>Thermotogota</taxon>
        <taxon>Thermotogae</taxon>
        <taxon>Thermotogales</taxon>
        <taxon>Thermotogaceae</taxon>
        <taxon>Thermotoga</taxon>
    </lineage>
</organism>
<dbReference type="Pfam" id="PF08436">
    <property type="entry name" value="DXP_redisom_C"/>
    <property type="match status" value="1"/>
</dbReference>
<feature type="binding site" evidence="9">
    <location>
        <position position="164"/>
    </location>
    <ligand>
        <name>1-deoxy-D-xylulose 5-phosphate</name>
        <dbReference type="ChEBI" id="CHEBI:57792"/>
    </ligand>
</feature>
<evidence type="ECO:0000259" key="11">
    <source>
        <dbReference type="Pfam" id="PF08436"/>
    </source>
</evidence>
<keyword evidence="6 9" id="KW-0464">Manganese</keyword>
<feature type="binding site" evidence="9">
    <location>
        <position position="209"/>
    </location>
    <ligand>
        <name>1-deoxy-D-xylulose 5-phosphate</name>
        <dbReference type="ChEBI" id="CHEBI:57792"/>
    </ligand>
</feature>
<keyword evidence="3 9" id="KW-0479">Metal-binding</keyword>
<feature type="domain" description="1-deoxy-D-xylulose 5-phosphate reductoisomerase C-terminal" evidence="11">
    <location>
        <begin position="138"/>
        <end position="217"/>
    </location>
</feature>
<evidence type="ECO:0000256" key="4">
    <source>
        <dbReference type="ARBA" id="ARBA00022857"/>
    </source>
</evidence>
<evidence type="ECO:0000256" key="2">
    <source>
        <dbReference type="ARBA" id="ARBA00006825"/>
    </source>
</evidence>
<dbReference type="GO" id="GO:0030145">
    <property type="term" value="F:manganese ion binding"/>
    <property type="evidence" value="ECO:0007669"/>
    <property type="project" value="TreeGrafter"/>
</dbReference>
<dbReference type="GO" id="GO:0030604">
    <property type="term" value="F:1-deoxy-D-xylulose-5-phosphate reductoisomerase activity"/>
    <property type="evidence" value="ECO:0007669"/>
    <property type="project" value="UniProtKB-UniRule"/>
</dbReference>
<dbReference type="EC" id="1.1.1.267" evidence="9"/>
<feature type="binding site" evidence="9">
    <location>
        <position position="143"/>
    </location>
    <ligand>
        <name>1-deoxy-D-xylulose 5-phosphate</name>
        <dbReference type="ChEBI" id="CHEBI:57792"/>
    </ligand>
</feature>
<feature type="binding site" evidence="9">
    <location>
        <position position="15"/>
    </location>
    <ligand>
        <name>NADPH</name>
        <dbReference type="ChEBI" id="CHEBI:57783"/>
    </ligand>
</feature>
<keyword evidence="7 9" id="KW-0414">Isoprene biosynthesis</keyword>
<dbReference type="AlphaFoldDB" id="A0A101ERI6"/>
<dbReference type="InterPro" id="IPR013644">
    <property type="entry name" value="DXP_reductoisomerase_C"/>
</dbReference>
<feature type="binding site" evidence="9">
    <location>
        <position position="12"/>
    </location>
    <ligand>
        <name>NADPH</name>
        <dbReference type="ChEBI" id="CHEBI:57783"/>
    </ligand>
</feature>
<comment type="pathway">
    <text evidence="1 9">Isoprenoid biosynthesis; isopentenyl diphosphate biosynthesis via DXP pathway; isopentenyl diphosphate from 1-deoxy-D-xylulose 5-phosphate: step 1/6.</text>
</comment>
<accession>A0A101ERI6</accession>
<name>A0A101ERI6_9THEM</name>
<dbReference type="InterPro" id="IPR013512">
    <property type="entry name" value="DXP_reductoisomerase_N"/>
</dbReference>
<evidence type="ECO:0000259" key="12">
    <source>
        <dbReference type="Pfam" id="PF13288"/>
    </source>
</evidence>
<feature type="binding site" evidence="9">
    <location>
        <position position="206"/>
    </location>
    <ligand>
        <name>1-deoxy-D-xylulose 5-phosphate</name>
        <dbReference type="ChEBI" id="CHEBI:57792"/>
    </ligand>
</feature>
<keyword evidence="9" id="KW-0460">Magnesium</keyword>
<dbReference type="PANTHER" id="PTHR30525">
    <property type="entry name" value="1-DEOXY-D-XYLULOSE 5-PHOSPHATE REDUCTOISOMERASE"/>
    <property type="match status" value="1"/>
</dbReference>
<dbReference type="InterPro" id="IPR026877">
    <property type="entry name" value="DXPR_C"/>
</dbReference>
<dbReference type="SUPFAM" id="SSF51735">
    <property type="entry name" value="NAD(P)-binding Rossmann-fold domains"/>
    <property type="match status" value="1"/>
</dbReference>
<comment type="cofactor">
    <cofactor evidence="9">
        <name>Mg(2+)</name>
        <dbReference type="ChEBI" id="CHEBI:18420"/>
    </cofactor>
    <cofactor evidence="9">
        <name>Mn(2+)</name>
        <dbReference type="ChEBI" id="CHEBI:29035"/>
    </cofactor>
</comment>
<dbReference type="GO" id="GO:0016853">
    <property type="term" value="F:isomerase activity"/>
    <property type="evidence" value="ECO:0007669"/>
    <property type="project" value="UniProtKB-KW"/>
</dbReference>
<dbReference type="NCBIfam" id="TIGR00243">
    <property type="entry name" value="Dxr"/>
    <property type="match status" value="1"/>
</dbReference>
<feature type="binding site" evidence="9">
    <location>
        <position position="144"/>
    </location>
    <ligand>
        <name>Mn(2+)</name>
        <dbReference type="ChEBI" id="CHEBI:29035"/>
    </ligand>
</feature>
<feature type="binding site" evidence="9">
    <location>
        <position position="13"/>
    </location>
    <ligand>
        <name>NADPH</name>
        <dbReference type="ChEBI" id="CHEBI:57783"/>
    </ligand>
</feature>
<keyword evidence="13" id="KW-0413">Isomerase</keyword>
<proteinExistence type="inferred from homology"/>
<protein>
    <recommendedName>
        <fullName evidence="9">1-deoxy-D-xylulose 5-phosphate reductoisomerase</fullName>
        <shortName evidence="9">DXP reductoisomerase</shortName>
        <ecNumber evidence="9">1.1.1.267</ecNumber>
    </recommendedName>
    <alternativeName>
        <fullName evidence="9">1-deoxyxylulose-5-phosphate reductoisomerase</fullName>
    </alternativeName>
    <alternativeName>
        <fullName evidence="9">2-C-methyl-D-erythritol 4-phosphate synthase</fullName>
    </alternativeName>
</protein>
<dbReference type="RefSeq" id="WP_011942744.1">
    <property type="nucleotide sequence ID" value="NZ_DAITJQ010000001.1"/>
</dbReference>
<feature type="domain" description="1-deoxy-D-xylulose 5-phosphate reductoisomerase N-terminal" evidence="10">
    <location>
        <begin position="6"/>
        <end position="124"/>
    </location>
</feature>
<gene>
    <name evidence="9" type="primary">dxr</name>
    <name evidence="13" type="ORF">XD57_0606</name>
</gene>
<feature type="binding site" evidence="9">
    <location>
        <position position="118"/>
    </location>
    <ligand>
        <name>NADPH</name>
        <dbReference type="ChEBI" id="CHEBI:57783"/>
    </ligand>
</feature>
<feature type="binding site" evidence="9">
    <location>
        <position position="142"/>
    </location>
    <ligand>
        <name>Mn(2+)</name>
        <dbReference type="ChEBI" id="CHEBI:29035"/>
    </ligand>
</feature>
<feature type="domain" description="DXP reductoisomerase C-terminal" evidence="12">
    <location>
        <begin position="250"/>
        <end position="359"/>
    </location>
</feature>
<dbReference type="PATRIC" id="fig|93930.3.peg.1450"/>
<comment type="caution">
    <text evidence="13">The sequence shown here is derived from an EMBL/GenBank/DDBJ whole genome shotgun (WGS) entry which is preliminary data.</text>
</comment>
<dbReference type="SMR" id="A0A101ERI6"/>
<keyword evidence="5 9" id="KW-0560">Oxidoreductase</keyword>
<dbReference type="PIRSF" id="PIRSF006205">
    <property type="entry name" value="Dxp_reductismrs"/>
    <property type="match status" value="1"/>
</dbReference>
<comment type="similarity">
    <text evidence="2 9">Belongs to the DXR family.</text>
</comment>
<sequence length="376" mass="42322">MEERTLVILGATGSIGTQTLDVLKKVKGIRLIGISFHSNLELAFKIVKEFNVKNVAVTGDVEFEDSSINVWKGPHSIEEMLEALKPDITMVAVSGFSGLRAVLSSLEHSKRVCLANKESLVCGGFLVKKKLKEKRTELIPVDSEHSAIFQVIEPEVEKVVLTASGGALRDWEISKIDRARPEDVLRHPVWNMGARITVDSATMVNKAFEVLEAMELFELPFEKIEVKIHREGLVHGAVVLPDGNVKMVVSPPDMRIPISYALFYPRRVALEPFFLRTISLSFEDPDPEKYPAFFLLKEIKDSYALRTAFNAADEVAVEAFLKGRIRFGGIHRVIEKTLEEFQGYPQPRTLDDVERIHFEAIKKAERVTEWLSSTSY</sequence>
<feature type="binding site" evidence="9">
    <location>
        <position position="117"/>
    </location>
    <ligand>
        <name>1-deoxy-D-xylulose 5-phosphate</name>
        <dbReference type="ChEBI" id="CHEBI:57792"/>
    </ligand>
</feature>
<reference evidence="13 14" key="1">
    <citation type="journal article" date="2015" name="MBio">
        <title>Genome-Resolved Metagenomic Analysis Reveals Roles for Candidate Phyla and Other Microbial Community Members in Biogeochemical Transformations in Oil Reservoirs.</title>
        <authorList>
            <person name="Hu P."/>
            <person name="Tom L."/>
            <person name="Singh A."/>
            <person name="Thomas B.C."/>
            <person name="Baker B.J."/>
            <person name="Piceno Y.M."/>
            <person name="Andersen G.L."/>
            <person name="Banfield J.F."/>
        </authorList>
    </citation>
    <scope>NUCLEOTIDE SEQUENCE [LARGE SCALE GENOMIC DNA]</scope>
    <source>
        <strain evidence="13">46_26</strain>
    </source>
</reference>
<comment type="function">
    <text evidence="9">Catalyzes the NADPH-dependent rearrangement and reduction of 1-deoxy-D-xylulose-5-phosphate (DXP) to 2-C-methyl-D-erythritol 4-phosphate (MEP).</text>
</comment>
<dbReference type="UniPathway" id="UPA00056">
    <property type="reaction ID" value="UER00092"/>
</dbReference>
<evidence type="ECO:0000256" key="1">
    <source>
        <dbReference type="ARBA" id="ARBA00005094"/>
    </source>
</evidence>
<dbReference type="InterPro" id="IPR036291">
    <property type="entry name" value="NAD(P)-bd_dom_sf"/>
</dbReference>
<dbReference type="HAMAP" id="MF_00183">
    <property type="entry name" value="DXP_reductoisom"/>
    <property type="match status" value="1"/>
</dbReference>
<dbReference type="SUPFAM" id="SSF69055">
    <property type="entry name" value="1-deoxy-D-xylulose-5-phosphate reductoisomerase, C-terminal domain"/>
    <property type="match status" value="1"/>
</dbReference>
<dbReference type="PANTHER" id="PTHR30525:SF0">
    <property type="entry name" value="1-DEOXY-D-XYLULOSE 5-PHOSPHATE REDUCTOISOMERASE, CHLOROPLASTIC"/>
    <property type="match status" value="1"/>
</dbReference>
<evidence type="ECO:0000313" key="14">
    <source>
        <dbReference type="Proteomes" id="UP000058636"/>
    </source>
</evidence>
<evidence type="ECO:0000313" key="13">
    <source>
        <dbReference type="EMBL" id="KUK23295.1"/>
    </source>
</evidence>
<feature type="binding site" evidence="9">
    <location>
        <position position="144"/>
    </location>
    <ligand>
        <name>1-deoxy-D-xylulose 5-phosphate</name>
        <dbReference type="ChEBI" id="CHEBI:57792"/>
    </ligand>
</feature>
<dbReference type="FunFam" id="3.40.50.720:FF:000045">
    <property type="entry name" value="1-deoxy-D-xylulose 5-phosphate reductoisomerase"/>
    <property type="match status" value="1"/>
</dbReference>
<feature type="binding site" evidence="9">
    <location>
        <position position="193"/>
    </location>
    <ligand>
        <name>NADPH</name>
        <dbReference type="ChEBI" id="CHEBI:57783"/>
    </ligand>
</feature>
<evidence type="ECO:0000256" key="9">
    <source>
        <dbReference type="HAMAP-Rule" id="MF_00183"/>
    </source>
</evidence>
<keyword evidence="4 9" id="KW-0521">NADP</keyword>
<feature type="binding site" evidence="9">
    <location>
        <position position="205"/>
    </location>
    <ligand>
        <name>1-deoxy-D-xylulose 5-phosphate</name>
        <dbReference type="ChEBI" id="CHEBI:57792"/>
    </ligand>
</feature>
<dbReference type="EMBL" id="LGFG01000034">
    <property type="protein sequence ID" value="KUK23295.1"/>
    <property type="molecule type" value="Genomic_DNA"/>
</dbReference>
<comment type="catalytic activity">
    <reaction evidence="8">
        <text>2-C-methyl-D-erythritol 4-phosphate + NADP(+) = 1-deoxy-D-xylulose 5-phosphate + NADPH + H(+)</text>
        <dbReference type="Rhea" id="RHEA:13717"/>
        <dbReference type="ChEBI" id="CHEBI:15378"/>
        <dbReference type="ChEBI" id="CHEBI:57783"/>
        <dbReference type="ChEBI" id="CHEBI:57792"/>
        <dbReference type="ChEBI" id="CHEBI:58262"/>
        <dbReference type="ChEBI" id="CHEBI:58349"/>
        <dbReference type="EC" id="1.1.1.267"/>
    </reaction>
    <physiologicalReaction direction="right-to-left" evidence="8">
        <dbReference type="Rhea" id="RHEA:13719"/>
    </physiologicalReaction>
</comment>
<dbReference type="Gene3D" id="3.40.50.720">
    <property type="entry name" value="NAD(P)-binding Rossmann-like Domain"/>
    <property type="match status" value="1"/>
</dbReference>
<feature type="binding site" evidence="9">
    <location>
        <position position="116"/>
    </location>
    <ligand>
        <name>NADPH</name>
        <dbReference type="ChEBI" id="CHEBI:57783"/>
    </ligand>
</feature>
<dbReference type="Pfam" id="PF13288">
    <property type="entry name" value="DXPR_C"/>
    <property type="match status" value="1"/>
</dbReference>
<dbReference type="Pfam" id="PF02670">
    <property type="entry name" value="DXP_reductoisom"/>
    <property type="match status" value="1"/>
</dbReference>
<feature type="binding site" evidence="9">
    <location>
        <position position="209"/>
    </location>
    <ligand>
        <name>Mn(2+)</name>
        <dbReference type="ChEBI" id="CHEBI:29035"/>
    </ligand>
</feature>
<evidence type="ECO:0000256" key="5">
    <source>
        <dbReference type="ARBA" id="ARBA00023002"/>
    </source>
</evidence>
<evidence type="ECO:0000256" key="8">
    <source>
        <dbReference type="ARBA" id="ARBA00048543"/>
    </source>
</evidence>
<feature type="binding site" evidence="9">
    <location>
        <position position="14"/>
    </location>
    <ligand>
        <name>NADPH</name>
        <dbReference type="ChEBI" id="CHEBI:57783"/>
    </ligand>
</feature>